<evidence type="ECO:0000256" key="1">
    <source>
        <dbReference type="SAM" id="MobiDB-lite"/>
    </source>
</evidence>
<evidence type="ECO:0000313" key="2">
    <source>
        <dbReference type="Proteomes" id="UP000887575"/>
    </source>
</evidence>
<organism evidence="2 3">
    <name type="scientific">Mesorhabditis belari</name>
    <dbReference type="NCBI Taxonomy" id="2138241"/>
    <lineage>
        <taxon>Eukaryota</taxon>
        <taxon>Metazoa</taxon>
        <taxon>Ecdysozoa</taxon>
        <taxon>Nematoda</taxon>
        <taxon>Chromadorea</taxon>
        <taxon>Rhabditida</taxon>
        <taxon>Rhabditina</taxon>
        <taxon>Rhabditomorpha</taxon>
        <taxon>Rhabditoidea</taxon>
        <taxon>Rhabditidae</taxon>
        <taxon>Mesorhabditinae</taxon>
        <taxon>Mesorhabditis</taxon>
    </lineage>
</organism>
<dbReference type="WBParaSite" id="MBELARI_LOCUS20809.2">
    <property type="protein sequence ID" value="MBELARI_LOCUS20809.2"/>
    <property type="gene ID" value="MBELARI_LOCUS20809"/>
</dbReference>
<accession>A0AAF3J7D4</accession>
<proteinExistence type="predicted"/>
<protein>
    <submittedName>
        <fullName evidence="3">Uncharacterized protein</fullName>
    </submittedName>
</protein>
<feature type="region of interest" description="Disordered" evidence="1">
    <location>
        <begin position="133"/>
        <end position="169"/>
    </location>
</feature>
<dbReference type="AlphaFoldDB" id="A0AAF3J7D4"/>
<name>A0AAF3J7D4_9BILA</name>
<feature type="compositionally biased region" description="Polar residues" evidence="1">
    <location>
        <begin position="1"/>
        <end position="14"/>
    </location>
</feature>
<feature type="compositionally biased region" description="Low complexity" evidence="1">
    <location>
        <begin position="147"/>
        <end position="161"/>
    </location>
</feature>
<keyword evidence="2" id="KW-1185">Reference proteome</keyword>
<dbReference type="Proteomes" id="UP000887575">
    <property type="component" value="Unassembled WGS sequence"/>
</dbReference>
<evidence type="ECO:0000313" key="3">
    <source>
        <dbReference type="WBParaSite" id="MBELARI_LOCUS20809.2"/>
    </source>
</evidence>
<sequence length="451" mass="49665">MRSGSRLTTESTSKLPRMEALMPEKPSKQIFDTIVERETTPESDAPHQLPLSIKRNTHLKSFICEQPIRESPEYEEGKENEEMFLVPSRKGSYNMGRRNLQADQTDDSQSDRQSIRGVQFSASQSMIDASASTSLITPKRSFKQPDLPTTPLKTTEITTPKSGLRNSGFSSSTLHRISGLLKRGLSSVGPKTSGQNASPMVKLGRKDSINSAKSTGSRRRRFSDVDCYSHLQQVQFTPTSSFRSIGNPEAVRKLERFKEVVKVSELIAKQELEACFHGGNVPEFDAVVADADMTGKPVSNFSAWLFERFDITHQVSDMMKASCRQIMHNKTIKLCVSQGTSREFLIAIGIVRGGGGDQGAITRNGYDSAIEAALDEGKTKVLIAPAFFPNDTPYTEELASAMIKTVYVIASSKGKLKSITICGGNSAERSLLIRQRDDVIAEKQEAMGPII</sequence>
<reference evidence="3" key="1">
    <citation type="submission" date="2024-02" db="UniProtKB">
        <authorList>
            <consortium name="WormBaseParasite"/>
        </authorList>
    </citation>
    <scope>IDENTIFICATION</scope>
</reference>
<feature type="region of interest" description="Disordered" evidence="1">
    <location>
        <begin position="1"/>
        <end position="28"/>
    </location>
</feature>